<dbReference type="Gene3D" id="1.10.10.10">
    <property type="entry name" value="Winged helix-like DNA-binding domain superfamily/Winged helix DNA-binding domain"/>
    <property type="match status" value="1"/>
</dbReference>
<accession>X1GEV3</accession>
<dbReference type="EMBL" id="BARU01012839">
    <property type="protein sequence ID" value="GAH31543.1"/>
    <property type="molecule type" value="Genomic_DNA"/>
</dbReference>
<evidence type="ECO:0000256" key="3">
    <source>
        <dbReference type="ARBA" id="ARBA00023125"/>
    </source>
</evidence>
<feature type="non-terminal residue" evidence="6">
    <location>
        <position position="1"/>
    </location>
</feature>
<dbReference type="SUPFAM" id="SSF46785">
    <property type="entry name" value="Winged helix' DNA-binding domain"/>
    <property type="match status" value="1"/>
</dbReference>
<protein>
    <recommendedName>
        <fullName evidence="5">HTH marR-type domain-containing protein</fullName>
    </recommendedName>
</protein>
<dbReference type="PANTHER" id="PTHR33238">
    <property type="entry name" value="IRON (METAL) DEPENDENT REPRESSOR, DTXR FAMILY"/>
    <property type="match status" value="1"/>
</dbReference>
<dbReference type="Pfam" id="PF02742">
    <property type="entry name" value="Fe_dep_repr_C"/>
    <property type="match status" value="1"/>
</dbReference>
<dbReference type="GO" id="GO:0003677">
    <property type="term" value="F:DNA binding"/>
    <property type="evidence" value="ECO:0007669"/>
    <property type="project" value="UniProtKB-KW"/>
</dbReference>
<dbReference type="PANTHER" id="PTHR33238:SF7">
    <property type="entry name" value="IRON-DEPENDENT TRANSCRIPTIONAL REGULATOR"/>
    <property type="match status" value="1"/>
</dbReference>
<feature type="domain" description="HTH marR-type" evidence="5">
    <location>
        <begin position="23"/>
        <end position="124"/>
    </location>
</feature>
<evidence type="ECO:0000256" key="1">
    <source>
        <dbReference type="ARBA" id="ARBA00007871"/>
    </source>
</evidence>
<proteinExistence type="inferred from homology"/>
<keyword evidence="3" id="KW-0238">DNA-binding</keyword>
<dbReference type="GO" id="GO:0046983">
    <property type="term" value="F:protein dimerization activity"/>
    <property type="evidence" value="ECO:0007669"/>
    <property type="project" value="InterPro"/>
</dbReference>
<dbReference type="InterPro" id="IPR022687">
    <property type="entry name" value="HTH_DTXR"/>
</dbReference>
<dbReference type="InterPro" id="IPR036390">
    <property type="entry name" value="WH_DNA-bd_sf"/>
</dbReference>
<sequence>IDYILLNVSNKCYMGIIMKDVWKKFEQTELTHSSIHHLLAINSLLKEHGYSRSVDIAHHLNISRSSVSITVTKLRDKGFVKEDKNRFLNLSKKGEELVNSVLSKRRIVEQFFREVLDLSSQEAEVEACKVEHLLSEPTGKKLIGFMGYFLSGQPDVVKFRKGLEAFNYVCTSTKECEVCELDCFFKHNGR</sequence>
<dbReference type="InterPro" id="IPR000835">
    <property type="entry name" value="HTH_MarR-typ"/>
</dbReference>
<dbReference type="SMART" id="SM00529">
    <property type="entry name" value="HTH_DTXR"/>
    <property type="match status" value="1"/>
</dbReference>
<organism evidence="6">
    <name type="scientific">marine sediment metagenome</name>
    <dbReference type="NCBI Taxonomy" id="412755"/>
    <lineage>
        <taxon>unclassified sequences</taxon>
        <taxon>metagenomes</taxon>
        <taxon>ecological metagenomes</taxon>
    </lineage>
</organism>
<name>X1GEV3_9ZZZZ</name>
<evidence type="ECO:0000256" key="2">
    <source>
        <dbReference type="ARBA" id="ARBA00023015"/>
    </source>
</evidence>
<dbReference type="GO" id="GO:0003700">
    <property type="term" value="F:DNA-binding transcription factor activity"/>
    <property type="evidence" value="ECO:0007669"/>
    <property type="project" value="InterPro"/>
</dbReference>
<dbReference type="Gene3D" id="1.10.60.10">
    <property type="entry name" value="Iron dependent repressor, metal binding and dimerisation domain"/>
    <property type="match status" value="1"/>
</dbReference>
<reference evidence="6" key="1">
    <citation type="journal article" date="2014" name="Front. Microbiol.">
        <title>High frequency of phylogenetically diverse reductive dehalogenase-homologous genes in deep subseafloor sedimentary metagenomes.</title>
        <authorList>
            <person name="Kawai M."/>
            <person name="Futagami T."/>
            <person name="Toyoda A."/>
            <person name="Takaki Y."/>
            <person name="Nishi S."/>
            <person name="Hori S."/>
            <person name="Arai W."/>
            <person name="Tsubouchi T."/>
            <person name="Morono Y."/>
            <person name="Uchiyama I."/>
            <person name="Ito T."/>
            <person name="Fujiyama A."/>
            <person name="Inagaki F."/>
            <person name="Takami H."/>
        </authorList>
    </citation>
    <scope>NUCLEOTIDE SEQUENCE</scope>
    <source>
        <strain evidence="6">Expedition CK06-06</strain>
    </source>
</reference>
<comment type="similarity">
    <text evidence="1">Belongs to the DtxR/MntR family.</text>
</comment>
<dbReference type="SUPFAM" id="SSF47979">
    <property type="entry name" value="Iron-dependent repressor protein, dimerization domain"/>
    <property type="match status" value="1"/>
</dbReference>
<evidence type="ECO:0000256" key="4">
    <source>
        <dbReference type="ARBA" id="ARBA00023163"/>
    </source>
</evidence>
<dbReference type="Pfam" id="PF01325">
    <property type="entry name" value="Fe_dep_repress"/>
    <property type="match status" value="1"/>
</dbReference>
<dbReference type="GO" id="GO:0046914">
    <property type="term" value="F:transition metal ion binding"/>
    <property type="evidence" value="ECO:0007669"/>
    <property type="project" value="InterPro"/>
</dbReference>
<comment type="caution">
    <text evidence="6">The sequence shown here is derived from an EMBL/GenBank/DDBJ whole genome shotgun (WGS) entry which is preliminary data.</text>
</comment>
<keyword evidence="4" id="KW-0804">Transcription</keyword>
<dbReference type="InterPro" id="IPR050536">
    <property type="entry name" value="DtxR_MntR_Metal-Reg"/>
</dbReference>
<dbReference type="InterPro" id="IPR036421">
    <property type="entry name" value="Fe_dep_repressor_sf"/>
</dbReference>
<dbReference type="InterPro" id="IPR022689">
    <property type="entry name" value="Iron_dep_repressor"/>
</dbReference>
<evidence type="ECO:0000313" key="6">
    <source>
        <dbReference type="EMBL" id="GAH31543.1"/>
    </source>
</evidence>
<dbReference type="SMART" id="SM00347">
    <property type="entry name" value="HTH_MARR"/>
    <property type="match status" value="1"/>
</dbReference>
<dbReference type="InterPro" id="IPR001367">
    <property type="entry name" value="Fe_dep_repressor"/>
</dbReference>
<dbReference type="AlphaFoldDB" id="X1GEV3"/>
<gene>
    <name evidence="6" type="ORF">S03H2_23485</name>
</gene>
<dbReference type="InterPro" id="IPR036388">
    <property type="entry name" value="WH-like_DNA-bd_sf"/>
</dbReference>
<keyword evidence="2" id="KW-0805">Transcription regulation</keyword>
<evidence type="ECO:0000259" key="5">
    <source>
        <dbReference type="SMART" id="SM00347"/>
    </source>
</evidence>